<proteinExistence type="predicted"/>
<organism evidence="1 2">
    <name type="scientific">Pseudotabrizicola sediminis</name>
    <dbReference type="NCBI Taxonomy" id="2486418"/>
    <lineage>
        <taxon>Bacteria</taxon>
        <taxon>Pseudomonadati</taxon>
        <taxon>Pseudomonadota</taxon>
        <taxon>Alphaproteobacteria</taxon>
        <taxon>Rhodobacterales</taxon>
        <taxon>Paracoccaceae</taxon>
        <taxon>Pseudotabrizicola</taxon>
    </lineage>
</organism>
<evidence type="ECO:0000313" key="1">
    <source>
        <dbReference type="EMBL" id="TGD41559.1"/>
    </source>
</evidence>
<name>A0ABY2KH28_9RHOB</name>
<dbReference type="Proteomes" id="UP000297741">
    <property type="component" value="Unassembled WGS sequence"/>
</dbReference>
<protein>
    <submittedName>
        <fullName evidence="1">Uncharacterized protein</fullName>
    </submittedName>
</protein>
<sequence length="78" mass="8863">MLREVFLFDAPLSILAAKLRQETQTEITRLHRAGRAQTSTLSPPAPVWQRLILSSASFKRAVAVKSWWVLFPFILKGL</sequence>
<gene>
    <name evidence="1" type="ORF">EEB11_18080</name>
</gene>
<accession>A0ABY2KH28</accession>
<comment type="caution">
    <text evidence="1">The sequence shown here is derived from an EMBL/GenBank/DDBJ whole genome shotgun (WGS) entry which is preliminary data.</text>
</comment>
<reference evidence="1 2" key="1">
    <citation type="submission" date="2018-11" db="EMBL/GenBank/DDBJ databases">
        <title>Tabrizicola sp. isolated from sediment of alpine lake.</title>
        <authorList>
            <person name="Liu Z."/>
        </authorList>
    </citation>
    <scope>NUCLEOTIDE SEQUENCE [LARGE SCALE GENOMIC DNA]</scope>
    <source>
        <strain evidence="1 2">DRYC-M-16</strain>
    </source>
</reference>
<evidence type="ECO:0000313" key="2">
    <source>
        <dbReference type="Proteomes" id="UP000297741"/>
    </source>
</evidence>
<dbReference type="EMBL" id="RPEM01000020">
    <property type="protein sequence ID" value="TGD41559.1"/>
    <property type="molecule type" value="Genomic_DNA"/>
</dbReference>
<keyword evidence="2" id="KW-1185">Reference proteome</keyword>